<dbReference type="AlphaFoldDB" id="A0A921ZSM4"/>
<gene>
    <name evidence="3" type="ORF">O3G_MSEX013590</name>
</gene>
<accession>A0A921ZSM4</accession>
<feature type="non-terminal residue" evidence="3">
    <location>
        <position position="63"/>
    </location>
</feature>
<dbReference type="InterPro" id="IPR024642">
    <property type="entry name" value="SUZ-C"/>
</dbReference>
<dbReference type="Pfam" id="PF12901">
    <property type="entry name" value="SUZ-C"/>
    <property type="match status" value="1"/>
</dbReference>
<evidence type="ECO:0000313" key="4">
    <source>
        <dbReference type="Proteomes" id="UP000791440"/>
    </source>
</evidence>
<dbReference type="Proteomes" id="UP000791440">
    <property type="component" value="Unassembled WGS sequence"/>
</dbReference>
<feature type="domain" description="SUZ-C" evidence="2">
    <location>
        <begin position="19"/>
        <end position="60"/>
    </location>
</feature>
<evidence type="ECO:0000313" key="3">
    <source>
        <dbReference type="EMBL" id="KAG6463000.1"/>
    </source>
</evidence>
<proteinExistence type="predicted"/>
<reference evidence="3" key="2">
    <citation type="submission" date="2020-12" db="EMBL/GenBank/DDBJ databases">
        <authorList>
            <person name="Kanost M."/>
        </authorList>
    </citation>
    <scope>NUCLEOTIDE SEQUENCE</scope>
</reference>
<evidence type="ECO:0000259" key="2">
    <source>
        <dbReference type="PROSITE" id="PS51938"/>
    </source>
</evidence>
<name>A0A921ZSM4_MANSE</name>
<feature type="region of interest" description="Disordered" evidence="1">
    <location>
        <begin position="44"/>
        <end position="63"/>
    </location>
</feature>
<dbReference type="EMBL" id="JH668918">
    <property type="protein sequence ID" value="KAG6463000.1"/>
    <property type="molecule type" value="Genomic_DNA"/>
</dbReference>
<organism evidence="3 4">
    <name type="scientific">Manduca sexta</name>
    <name type="common">Tobacco hawkmoth</name>
    <name type="synonym">Tobacco hornworm</name>
    <dbReference type="NCBI Taxonomy" id="7130"/>
    <lineage>
        <taxon>Eukaryota</taxon>
        <taxon>Metazoa</taxon>
        <taxon>Ecdysozoa</taxon>
        <taxon>Arthropoda</taxon>
        <taxon>Hexapoda</taxon>
        <taxon>Insecta</taxon>
        <taxon>Pterygota</taxon>
        <taxon>Neoptera</taxon>
        <taxon>Endopterygota</taxon>
        <taxon>Lepidoptera</taxon>
        <taxon>Glossata</taxon>
        <taxon>Ditrysia</taxon>
        <taxon>Bombycoidea</taxon>
        <taxon>Sphingidae</taxon>
        <taxon>Sphinginae</taxon>
        <taxon>Sphingini</taxon>
        <taxon>Manduca</taxon>
    </lineage>
</organism>
<reference evidence="3" key="1">
    <citation type="journal article" date="2016" name="Insect Biochem. Mol. Biol.">
        <title>Multifaceted biological insights from a draft genome sequence of the tobacco hornworm moth, Manduca sexta.</title>
        <authorList>
            <person name="Kanost M.R."/>
            <person name="Arrese E.L."/>
            <person name="Cao X."/>
            <person name="Chen Y.R."/>
            <person name="Chellapilla S."/>
            <person name="Goldsmith M.R."/>
            <person name="Grosse-Wilde E."/>
            <person name="Heckel D.G."/>
            <person name="Herndon N."/>
            <person name="Jiang H."/>
            <person name="Papanicolaou A."/>
            <person name="Qu J."/>
            <person name="Soulages J.L."/>
            <person name="Vogel H."/>
            <person name="Walters J."/>
            <person name="Waterhouse R.M."/>
            <person name="Ahn S.J."/>
            <person name="Almeida F.C."/>
            <person name="An C."/>
            <person name="Aqrawi P."/>
            <person name="Bretschneider A."/>
            <person name="Bryant W.B."/>
            <person name="Bucks S."/>
            <person name="Chao H."/>
            <person name="Chevignon G."/>
            <person name="Christen J.M."/>
            <person name="Clarke D.F."/>
            <person name="Dittmer N.T."/>
            <person name="Ferguson L.C.F."/>
            <person name="Garavelou S."/>
            <person name="Gordon K.H.J."/>
            <person name="Gunaratna R.T."/>
            <person name="Han Y."/>
            <person name="Hauser F."/>
            <person name="He Y."/>
            <person name="Heidel-Fischer H."/>
            <person name="Hirsh A."/>
            <person name="Hu Y."/>
            <person name="Jiang H."/>
            <person name="Kalra D."/>
            <person name="Klinner C."/>
            <person name="Konig C."/>
            <person name="Kovar C."/>
            <person name="Kroll A.R."/>
            <person name="Kuwar S.S."/>
            <person name="Lee S.L."/>
            <person name="Lehman R."/>
            <person name="Li K."/>
            <person name="Li Z."/>
            <person name="Liang H."/>
            <person name="Lovelace S."/>
            <person name="Lu Z."/>
            <person name="Mansfield J.H."/>
            <person name="McCulloch K.J."/>
            <person name="Mathew T."/>
            <person name="Morton B."/>
            <person name="Muzny D.M."/>
            <person name="Neunemann D."/>
            <person name="Ongeri F."/>
            <person name="Pauchet Y."/>
            <person name="Pu L.L."/>
            <person name="Pyrousis I."/>
            <person name="Rao X.J."/>
            <person name="Redding A."/>
            <person name="Roesel C."/>
            <person name="Sanchez-Gracia A."/>
            <person name="Schaack S."/>
            <person name="Shukla A."/>
            <person name="Tetreau G."/>
            <person name="Wang Y."/>
            <person name="Xiong G.H."/>
            <person name="Traut W."/>
            <person name="Walsh T.K."/>
            <person name="Worley K.C."/>
            <person name="Wu D."/>
            <person name="Wu W."/>
            <person name="Wu Y.Q."/>
            <person name="Zhang X."/>
            <person name="Zou Z."/>
            <person name="Zucker H."/>
            <person name="Briscoe A.D."/>
            <person name="Burmester T."/>
            <person name="Clem R.J."/>
            <person name="Feyereisen R."/>
            <person name="Grimmelikhuijzen C.J.P."/>
            <person name="Hamodrakas S.J."/>
            <person name="Hansson B.S."/>
            <person name="Huguet E."/>
            <person name="Jermiin L.S."/>
            <person name="Lan Q."/>
            <person name="Lehman H.K."/>
            <person name="Lorenzen M."/>
            <person name="Merzendorfer H."/>
            <person name="Michalopoulos I."/>
            <person name="Morton D.B."/>
            <person name="Muthukrishnan S."/>
            <person name="Oakeshott J.G."/>
            <person name="Palmer W."/>
            <person name="Park Y."/>
            <person name="Passarelli A.L."/>
            <person name="Rozas J."/>
            <person name="Schwartz L.M."/>
            <person name="Smith W."/>
            <person name="Southgate A."/>
            <person name="Vilcinskas A."/>
            <person name="Vogt R."/>
            <person name="Wang P."/>
            <person name="Werren J."/>
            <person name="Yu X.Q."/>
            <person name="Zhou J.J."/>
            <person name="Brown S.J."/>
            <person name="Scherer S.E."/>
            <person name="Richards S."/>
            <person name="Blissard G.W."/>
        </authorList>
    </citation>
    <scope>NUCLEOTIDE SEQUENCE</scope>
</reference>
<dbReference type="PROSITE" id="PS51938">
    <property type="entry name" value="SUZ_C"/>
    <property type="match status" value="1"/>
</dbReference>
<keyword evidence="4" id="KW-1185">Reference proteome</keyword>
<comment type="caution">
    <text evidence="3">The sequence shown here is derived from an EMBL/GenBank/DDBJ whole genome shotgun (WGS) entry which is preliminary data.</text>
</comment>
<sequence>MVFLFFLSRKPAASKGRCERPERLLARLRTASLEEAAGPRVVIVRTPRGPDGTRGFRPRRPVA</sequence>
<evidence type="ECO:0000256" key="1">
    <source>
        <dbReference type="SAM" id="MobiDB-lite"/>
    </source>
</evidence>
<protein>
    <recommendedName>
        <fullName evidence="2">SUZ-C domain-containing protein</fullName>
    </recommendedName>
</protein>